<feature type="compositionally biased region" description="Polar residues" evidence="1">
    <location>
        <begin position="82"/>
        <end position="109"/>
    </location>
</feature>
<evidence type="ECO:0000256" key="1">
    <source>
        <dbReference type="SAM" id="MobiDB-lite"/>
    </source>
</evidence>
<evidence type="ECO:0008006" key="4">
    <source>
        <dbReference type="Google" id="ProtNLM"/>
    </source>
</evidence>
<reference evidence="2" key="1">
    <citation type="submission" date="2020-05" db="EMBL/GenBank/DDBJ databases">
        <title>Evolutionary and genomic comparisons of hybrid uninucleate and nonhybrid Rhizoctonia fungi.</title>
        <authorList>
            <person name="Li C."/>
            <person name="Chen X."/>
        </authorList>
    </citation>
    <scope>NUCLEOTIDE SEQUENCE</scope>
    <source>
        <strain evidence="2">AG-1 IA</strain>
    </source>
</reference>
<accession>A0A8H8P072</accession>
<gene>
    <name evidence="2" type="ORF">RhiXN_09524</name>
</gene>
<dbReference type="Proteomes" id="UP000650533">
    <property type="component" value="Chromosome 8"/>
</dbReference>
<name>A0A8H8P072_9AGAM</name>
<dbReference type="RefSeq" id="XP_043182174.1">
    <property type="nucleotide sequence ID" value="XM_043329340.1"/>
</dbReference>
<protein>
    <recommendedName>
        <fullName evidence="4">Retrotransposon gag domain-containing protein</fullName>
    </recommendedName>
</protein>
<feature type="region of interest" description="Disordered" evidence="1">
    <location>
        <begin position="49"/>
        <end position="109"/>
    </location>
</feature>
<sequence>MAQTNRAPPTQRVLSWPTPAIKTCMIADAPKEREVVAPRNAEAAVRVLGEQEPTPGRTNQALAAVRAPKTPSTTARRKDTSLDNNVDYSSTNESTPSQSTGTMRHQTSCELEDTVRKLRKQNKRLEKKIVTQARSGYKAQTPKAYKGKADINKYNMFILNYKLYLSDTKLSNCNAILTMSQFLEDKVATWYMMNVAPDPEVYTMETIYIGLYEYCFPPDFKEEVQCQYNQKQQGDLSVQDYFAKPARLHCRLREAHK</sequence>
<dbReference type="KEGG" id="rsx:RhiXN_09524"/>
<proteinExistence type="predicted"/>
<organism evidence="2 3">
    <name type="scientific">Rhizoctonia solani</name>
    <dbReference type="NCBI Taxonomy" id="456999"/>
    <lineage>
        <taxon>Eukaryota</taxon>
        <taxon>Fungi</taxon>
        <taxon>Dikarya</taxon>
        <taxon>Basidiomycota</taxon>
        <taxon>Agaricomycotina</taxon>
        <taxon>Agaricomycetes</taxon>
        <taxon>Cantharellales</taxon>
        <taxon>Ceratobasidiaceae</taxon>
        <taxon>Rhizoctonia</taxon>
    </lineage>
</organism>
<dbReference type="EMBL" id="CP059665">
    <property type="protein sequence ID" value="QRW21937.1"/>
    <property type="molecule type" value="Genomic_DNA"/>
</dbReference>
<dbReference type="AlphaFoldDB" id="A0A8H8P072"/>
<evidence type="ECO:0000313" key="3">
    <source>
        <dbReference type="Proteomes" id="UP000650533"/>
    </source>
</evidence>
<evidence type="ECO:0000313" key="2">
    <source>
        <dbReference type="EMBL" id="QRW21937.1"/>
    </source>
</evidence>
<dbReference type="GeneID" id="67031803"/>